<evidence type="ECO:0000313" key="6">
    <source>
        <dbReference type="EMBL" id="VAX13502.1"/>
    </source>
</evidence>
<reference evidence="6" key="1">
    <citation type="submission" date="2018-06" db="EMBL/GenBank/DDBJ databases">
        <authorList>
            <person name="Zhirakovskaya E."/>
        </authorList>
    </citation>
    <scope>NUCLEOTIDE SEQUENCE</scope>
</reference>
<evidence type="ECO:0000256" key="4">
    <source>
        <dbReference type="ARBA" id="ARBA00022764"/>
    </source>
</evidence>
<dbReference type="PANTHER" id="PTHR36842:SF1">
    <property type="entry name" value="PROTEIN TOLB"/>
    <property type="match status" value="1"/>
</dbReference>
<dbReference type="Gene3D" id="3.40.50.10070">
    <property type="entry name" value="TolB, N-terminal domain"/>
    <property type="match status" value="1"/>
</dbReference>
<proteinExistence type="inferred from homology"/>
<dbReference type="AlphaFoldDB" id="A0A3B1BBP6"/>
<organism evidence="6">
    <name type="scientific">hydrothermal vent metagenome</name>
    <dbReference type="NCBI Taxonomy" id="652676"/>
    <lineage>
        <taxon>unclassified sequences</taxon>
        <taxon>metagenomes</taxon>
        <taxon>ecological metagenomes</taxon>
    </lineage>
</organism>
<comment type="similarity">
    <text evidence="2">Belongs to the TolB family.</text>
</comment>
<evidence type="ECO:0000256" key="1">
    <source>
        <dbReference type="ARBA" id="ARBA00004418"/>
    </source>
</evidence>
<name>A0A3B1BBP6_9ZZZZ</name>
<dbReference type="NCBIfam" id="TIGR02800">
    <property type="entry name" value="propeller_TolB"/>
    <property type="match status" value="1"/>
</dbReference>
<dbReference type="Pfam" id="PF04052">
    <property type="entry name" value="TolB_N"/>
    <property type="match status" value="1"/>
</dbReference>
<dbReference type="InterPro" id="IPR011659">
    <property type="entry name" value="WD40"/>
</dbReference>
<dbReference type="GO" id="GO:0017038">
    <property type="term" value="P:protein import"/>
    <property type="evidence" value="ECO:0007669"/>
    <property type="project" value="InterPro"/>
</dbReference>
<dbReference type="EMBL" id="UOFZ01000119">
    <property type="protein sequence ID" value="VAX13502.1"/>
    <property type="molecule type" value="Genomic_DNA"/>
</dbReference>
<dbReference type="PANTHER" id="PTHR36842">
    <property type="entry name" value="PROTEIN TOLB HOMOLOG"/>
    <property type="match status" value="1"/>
</dbReference>
<dbReference type="SUPFAM" id="SSF52964">
    <property type="entry name" value="TolB, N-terminal domain"/>
    <property type="match status" value="1"/>
</dbReference>
<feature type="domain" description="TolB N-terminal" evidence="5">
    <location>
        <begin position="23"/>
        <end position="127"/>
    </location>
</feature>
<sequence length="435" mass="48494">MKKQLSFIIGLLVLILAQAHAVLTIEITQGVEGAAPIAIVPFAWAGNDAPPEYMNKIIAADLQRSGFFKALPEADMIATPSEAGKVNFADWRALKVDYVVVGKIIAQMDGSFQIQFQLLDVYKGKQLAGYSIRSRKPSLRITAHQISDIIYKTITGVRGAFDTHIAYITVTKNRKDQKLYRLAIADSDGFDEQIVYESTQPLLSPAWAPDGKRLAYVSFFGGSPKIYIQNILTRKTIKISDFKGINGAPSWSPDGRRMALTLSKDGNPEIYVVDLKTKKFTRVTHHYAIDTEAVWTPDGKALIFTSDRGGSPQLYRVELNRQSQATGRPKRLTFEGNYNARASISPDGRRLAMVHREQGKFHIAVLELKTGRFQILTKSRLDESPSFSPNGRMIIYATEDNYRGVLAEVSVDGRAHQRLSLQTGDVREPAWSPFK</sequence>
<dbReference type="InterPro" id="IPR007195">
    <property type="entry name" value="TolB_N"/>
</dbReference>
<evidence type="ECO:0000259" key="5">
    <source>
        <dbReference type="Pfam" id="PF04052"/>
    </source>
</evidence>
<dbReference type="Pfam" id="PF07676">
    <property type="entry name" value="PD40"/>
    <property type="match status" value="5"/>
</dbReference>
<dbReference type="SUPFAM" id="SSF69304">
    <property type="entry name" value="Tricorn protease N-terminal domain"/>
    <property type="match status" value="1"/>
</dbReference>
<accession>A0A3B1BBP6</accession>
<gene>
    <name evidence="6" type="ORF">MNBD_GAMMA24-749</name>
</gene>
<keyword evidence="3" id="KW-0732">Signal</keyword>
<dbReference type="HAMAP" id="MF_00671">
    <property type="entry name" value="TolB"/>
    <property type="match status" value="1"/>
</dbReference>
<dbReference type="Gene3D" id="2.120.10.30">
    <property type="entry name" value="TolB, C-terminal domain"/>
    <property type="match status" value="1"/>
</dbReference>
<protein>
    <submittedName>
        <fullName evidence="6">Tol-Pal system beta propeller repeat protein TolB</fullName>
    </submittedName>
</protein>
<evidence type="ECO:0000256" key="3">
    <source>
        <dbReference type="ARBA" id="ARBA00022729"/>
    </source>
</evidence>
<keyword evidence="4" id="KW-0574">Periplasm</keyword>
<comment type="subcellular location">
    <subcellularLocation>
        <location evidence="1">Periplasm</location>
    </subcellularLocation>
</comment>
<evidence type="ECO:0000256" key="2">
    <source>
        <dbReference type="ARBA" id="ARBA00009820"/>
    </source>
</evidence>
<dbReference type="GO" id="GO:0042597">
    <property type="term" value="C:periplasmic space"/>
    <property type="evidence" value="ECO:0007669"/>
    <property type="project" value="UniProtKB-SubCell"/>
</dbReference>
<dbReference type="InterPro" id="IPR011042">
    <property type="entry name" value="6-blade_b-propeller_TolB-like"/>
</dbReference>
<dbReference type="InterPro" id="IPR014167">
    <property type="entry name" value="Tol-Pal_TolB"/>
</dbReference>